<gene>
    <name evidence="2" type="ORF">KI809_13975</name>
</gene>
<dbReference type="Gene3D" id="1.25.40.10">
    <property type="entry name" value="Tetratricopeptide repeat domain"/>
    <property type="match status" value="1"/>
</dbReference>
<name>A0AAW4LE37_9BACT</name>
<dbReference type="RefSeq" id="WP_214172173.1">
    <property type="nucleotide sequence ID" value="NZ_JAHCVJ010000005.1"/>
</dbReference>
<evidence type="ECO:0000256" key="1">
    <source>
        <dbReference type="SAM" id="Phobius"/>
    </source>
</evidence>
<feature type="transmembrane region" description="Helical" evidence="1">
    <location>
        <begin position="5"/>
        <end position="22"/>
    </location>
</feature>
<reference evidence="2 3" key="1">
    <citation type="submission" date="2021-05" db="EMBL/GenBank/DDBJ databases">
        <title>The draft genome of Geobacter pelophilus DSM 12255.</title>
        <authorList>
            <person name="Xu Z."/>
            <person name="Masuda Y."/>
            <person name="Itoh H."/>
            <person name="Senoo K."/>
        </authorList>
    </citation>
    <scope>NUCLEOTIDE SEQUENCE [LARGE SCALE GENOMIC DNA]</scope>
    <source>
        <strain evidence="2 3">DSM 12255</strain>
    </source>
</reference>
<keyword evidence="3" id="KW-1185">Reference proteome</keyword>
<proteinExistence type="predicted"/>
<evidence type="ECO:0000313" key="2">
    <source>
        <dbReference type="EMBL" id="MBT0665411.1"/>
    </source>
</evidence>
<sequence length="242" mass="27965">MYNIIISCAAAILVFVILKFAAGLHWFIAIFVALLLFMALFYFLSRYIMKKVTEIMDSATKDLQGQRVEKAIRELKEGFRYAKWQIWLDGQLNAQIGSIYYMRRDFSNAFPYLEKAFFKNWVAMGMLAVTYMKRNKNDKMRATFDKAVQASPKEPLLWSLYAYCLCEIGDNAGAKDILEKGLKKIPGNEAMKGNLSLLEEGKKMKMRQFGDMWFQFHLESVGALQKHQMAAMGGTKRRVIRK</sequence>
<keyword evidence="1" id="KW-0812">Transmembrane</keyword>
<comment type="caution">
    <text evidence="2">The sequence shown here is derived from an EMBL/GenBank/DDBJ whole genome shotgun (WGS) entry which is preliminary data.</text>
</comment>
<protein>
    <recommendedName>
        <fullName evidence="4">Tetratricopeptide repeat-containing protein</fullName>
    </recommendedName>
</protein>
<dbReference type="AlphaFoldDB" id="A0AAW4LE37"/>
<feature type="transmembrane region" description="Helical" evidence="1">
    <location>
        <begin position="28"/>
        <end position="48"/>
    </location>
</feature>
<dbReference type="Proteomes" id="UP000811899">
    <property type="component" value="Unassembled WGS sequence"/>
</dbReference>
<organism evidence="2 3">
    <name type="scientific">Geoanaerobacter pelophilus</name>
    <dbReference type="NCBI Taxonomy" id="60036"/>
    <lineage>
        <taxon>Bacteria</taxon>
        <taxon>Pseudomonadati</taxon>
        <taxon>Thermodesulfobacteriota</taxon>
        <taxon>Desulfuromonadia</taxon>
        <taxon>Geobacterales</taxon>
        <taxon>Geobacteraceae</taxon>
        <taxon>Geoanaerobacter</taxon>
    </lineage>
</organism>
<evidence type="ECO:0008006" key="4">
    <source>
        <dbReference type="Google" id="ProtNLM"/>
    </source>
</evidence>
<evidence type="ECO:0000313" key="3">
    <source>
        <dbReference type="Proteomes" id="UP000811899"/>
    </source>
</evidence>
<keyword evidence="1" id="KW-1133">Transmembrane helix</keyword>
<dbReference type="SUPFAM" id="SSF48452">
    <property type="entry name" value="TPR-like"/>
    <property type="match status" value="1"/>
</dbReference>
<dbReference type="EMBL" id="JAHCVJ010000005">
    <property type="protein sequence ID" value="MBT0665411.1"/>
    <property type="molecule type" value="Genomic_DNA"/>
</dbReference>
<keyword evidence="1" id="KW-0472">Membrane</keyword>
<accession>A0AAW4LE37</accession>
<dbReference type="InterPro" id="IPR011990">
    <property type="entry name" value="TPR-like_helical_dom_sf"/>
</dbReference>